<evidence type="ECO:0000313" key="3">
    <source>
        <dbReference type="EMBL" id="HHS29991.1"/>
    </source>
</evidence>
<gene>
    <name evidence="3" type="ORF">ENV52_09870</name>
</gene>
<evidence type="ECO:0000256" key="1">
    <source>
        <dbReference type="ARBA" id="ARBA00007613"/>
    </source>
</evidence>
<dbReference type="InterPro" id="IPR010131">
    <property type="entry name" value="MdtP/NodT-like"/>
</dbReference>
<comment type="caution">
    <text evidence="3">The sequence shown here is derived from an EMBL/GenBank/DDBJ whole genome shotgun (WGS) entry which is preliminary data.</text>
</comment>
<keyword evidence="2" id="KW-0472">Membrane</keyword>
<dbReference type="GO" id="GO:0005886">
    <property type="term" value="C:plasma membrane"/>
    <property type="evidence" value="ECO:0007669"/>
    <property type="project" value="UniProtKB-SubCell"/>
</dbReference>
<keyword evidence="2" id="KW-0449">Lipoprotein</keyword>
<dbReference type="EMBL" id="DTGR01000159">
    <property type="protein sequence ID" value="HHS29991.1"/>
    <property type="molecule type" value="Genomic_DNA"/>
</dbReference>
<dbReference type="Gene3D" id="2.20.200.10">
    <property type="entry name" value="Outer membrane efflux proteins (OEP)"/>
    <property type="match status" value="1"/>
</dbReference>
<keyword evidence="2" id="KW-0564">Palmitate</keyword>
<keyword evidence="2" id="KW-0812">Transmembrane</keyword>
<name>A0A7V6DQD1_9BACT</name>
<protein>
    <submittedName>
        <fullName evidence="3">Efflux transporter outer membrane subunit</fullName>
    </submittedName>
</protein>
<sequence length="522" mass="56157">MAAWVRHGLRFCRHSCLDLGRRRLKPAAAFALLYLALATLTLLTVTGCAVGPNFKPPATKVPQTYYSLDHIKPDPHVSQAASQPPPPASRTTSQPVTLVQWWRSFHDPILDGLVQLALAGNLNLKTAEARIRQARAARGVAVAGLFPQASGTALYQRSHSSSATLTSAGTTLSTLAPFTELFQVGLDASWELDIFGGTRRNVEAATADLAAAVEDRRDVLVTLVGEVGNNYLNLRGFQEQIAIAKKNLEAQQKTAEITHKRFEAGFVGKLDVANADAQVATTAATIPVLQSSEQAAIYSIGVLLGKEPAFLAKELASKTPIPPTPPQVPVGLPSDLLRRRPDIRRAEAQLHAATARIGVAVADLFPKFNLTGSLGFAANDITRIGTTNSKFWSFSPSATWPVFAAGKIVWNIKLQNALEEQALLTYQQTVLTALKDVETALTAYAKEQEHQKALVAAVANNRQAVDLAMKLYVAGKTDFLNVLNAQRSLFATEDALSQSTRNLDTNLIALYKALGGGWEQGG</sequence>
<keyword evidence="2" id="KW-1134">Transmembrane beta strand</keyword>
<dbReference type="GO" id="GO:0015562">
    <property type="term" value="F:efflux transmembrane transporter activity"/>
    <property type="evidence" value="ECO:0007669"/>
    <property type="project" value="InterPro"/>
</dbReference>
<evidence type="ECO:0000256" key="2">
    <source>
        <dbReference type="RuleBase" id="RU362097"/>
    </source>
</evidence>
<dbReference type="PANTHER" id="PTHR30203:SF25">
    <property type="entry name" value="OUTER MEMBRANE PROTEIN-RELATED"/>
    <property type="match status" value="1"/>
</dbReference>
<organism evidence="3">
    <name type="scientific">Desulfobacca acetoxidans</name>
    <dbReference type="NCBI Taxonomy" id="60893"/>
    <lineage>
        <taxon>Bacteria</taxon>
        <taxon>Pseudomonadati</taxon>
        <taxon>Thermodesulfobacteriota</taxon>
        <taxon>Desulfobaccia</taxon>
        <taxon>Desulfobaccales</taxon>
        <taxon>Desulfobaccaceae</taxon>
        <taxon>Desulfobacca</taxon>
    </lineage>
</organism>
<dbReference type="PANTHER" id="PTHR30203">
    <property type="entry name" value="OUTER MEMBRANE CATION EFFLUX PROTEIN"/>
    <property type="match status" value="1"/>
</dbReference>
<dbReference type="NCBIfam" id="TIGR01845">
    <property type="entry name" value="outer_NodT"/>
    <property type="match status" value="1"/>
</dbReference>
<proteinExistence type="inferred from homology"/>
<dbReference type="SUPFAM" id="SSF56954">
    <property type="entry name" value="Outer membrane efflux proteins (OEP)"/>
    <property type="match status" value="1"/>
</dbReference>
<dbReference type="InterPro" id="IPR003423">
    <property type="entry name" value="OMP_efflux"/>
</dbReference>
<accession>A0A7V6DQD1</accession>
<comment type="subcellular location">
    <subcellularLocation>
        <location evidence="2">Cell membrane</location>
        <topology evidence="2">Lipid-anchor</topology>
    </subcellularLocation>
</comment>
<dbReference type="Gene3D" id="1.20.1600.10">
    <property type="entry name" value="Outer membrane efflux proteins (OEP)"/>
    <property type="match status" value="1"/>
</dbReference>
<dbReference type="Pfam" id="PF02321">
    <property type="entry name" value="OEP"/>
    <property type="match status" value="2"/>
</dbReference>
<dbReference type="AlphaFoldDB" id="A0A7V6DQD1"/>
<reference evidence="3" key="1">
    <citation type="journal article" date="2020" name="mSystems">
        <title>Genome- and Community-Level Interaction Insights into Carbon Utilization and Element Cycling Functions of Hydrothermarchaeota in Hydrothermal Sediment.</title>
        <authorList>
            <person name="Zhou Z."/>
            <person name="Liu Y."/>
            <person name="Xu W."/>
            <person name="Pan J."/>
            <person name="Luo Z.H."/>
            <person name="Li M."/>
        </authorList>
    </citation>
    <scope>NUCLEOTIDE SEQUENCE [LARGE SCALE GENOMIC DNA]</scope>
    <source>
        <strain evidence="3">SpSt-767</strain>
    </source>
</reference>
<comment type="similarity">
    <text evidence="1 2">Belongs to the outer membrane factor (OMF) (TC 1.B.17) family.</text>
</comment>